<dbReference type="InterPro" id="IPR050109">
    <property type="entry name" value="HTH-type_TetR-like_transc_reg"/>
</dbReference>
<gene>
    <name evidence="6" type="ORF">GCM10009759_11880</name>
</gene>
<comment type="caution">
    <text evidence="6">The sequence shown here is derived from an EMBL/GenBank/DDBJ whole genome shotgun (WGS) entry which is preliminary data.</text>
</comment>
<dbReference type="Pfam" id="PF13305">
    <property type="entry name" value="TetR_C_33"/>
    <property type="match status" value="1"/>
</dbReference>
<sequence length="210" mass="21866">MPHRPFHHGNLRAALLERAEAVLRERGLDALSLRELAREAGVSHGAPRSHFPDRGALLDALAERGFLRLDEEIRQAAGRAASRAAARAATGDAQDDHARTLHAAASAYLGFAVREPALLDLMFATKTDEPPEPVRAAAGRLFGTMSGLMDAGVAAGAYPASDVGRLTLLLSATVQGVSALVTSRRIPADQGEALLGDGIALLLSGAAAGR</sequence>
<keyword evidence="2 4" id="KW-0238">DNA-binding</keyword>
<evidence type="ECO:0000256" key="2">
    <source>
        <dbReference type="ARBA" id="ARBA00023125"/>
    </source>
</evidence>
<keyword evidence="3" id="KW-0804">Transcription</keyword>
<dbReference type="RefSeq" id="WP_344550708.1">
    <property type="nucleotide sequence ID" value="NZ_BAAANS010000005.1"/>
</dbReference>
<dbReference type="Gene3D" id="1.10.357.10">
    <property type="entry name" value="Tetracycline Repressor, domain 2"/>
    <property type="match status" value="1"/>
</dbReference>
<evidence type="ECO:0000259" key="5">
    <source>
        <dbReference type="PROSITE" id="PS50977"/>
    </source>
</evidence>
<dbReference type="SUPFAM" id="SSF48498">
    <property type="entry name" value="Tetracyclin repressor-like, C-terminal domain"/>
    <property type="match status" value="1"/>
</dbReference>
<feature type="DNA-binding region" description="H-T-H motif" evidence="4">
    <location>
        <begin position="32"/>
        <end position="51"/>
    </location>
</feature>
<dbReference type="Proteomes" id="UP001500897">
    <property type="component" value="Unassembled WGS sequence"/>
</dbReference>
<dbReference type="InterPro" id="IPR025996">
    <property type="entry name" value="MT1864/Rv1816-like_C"/>
</dbReference>
<name>A0ABN2WD94_9ACTN</name>
<keyword evidence="7" id="KW-1185">Reference proteome</keyword>
<keyword evidence="1" id="KW-0805">Transcription regulation</keyword>
<proteinExistence type="predicted"/>
<dbReference type="PANTHER" id="PTHR30055">
    <property type="entry name" value="HTH-TYPE TRANSCRIPTIONAL REGULATOR RUTR"/>
    <property type="match status" value="1"/>
</dbReference>
<evidence type="ECO:0000313" key="6">
    <source>
        <dbReference type="EMBL" id="GAA2089179.1"/>
    </source>
</evidence>
<dbReference type="InterPro" id="IPR036271">
    <property type="entry name" value="Tet_transcr_reg_TetR-rel_C_sf"/>
</dbReference>
<dbReference type="SUPFAM" id="SSF46689">
    <property type="entry name" value="Homeodomain-like"/>
    <property type="match status" value="1"/>
</dbReference>
<dbReference type="PANTHER" id="PTHR30055:SF234">
    <property type="entry name" value="HTH-TYPE TRANSCRIPTIONAL REGULATOR BETI"/>
    <property type="match status" value="1"/>
</dbReference>
<accession>A0ABN2WD94</accession>
<dbReference type="Pfam" id="PF00440">
    <property type="entry name" value="TetR_N"/>
    <property type="match status" value="1"/>
</dbReference>
<feature type="domain" description="HTH tetR-type" evidence="5">
    <location>
        <begin position="9"/>
        <end position="69"/>
    </location>
</feature>
<dbReference type="InterPro" id="IPR009057">
    <property type="entry name" value="Homeodomain-like_sf"/>
</dbReference>
<evidence type="ECO:0000256" key="3">
    <source>
        <dbReference type="ARBA" id="ARBA00023163"/>
    </source>
</evidence>
<dbReference type="InterPro" id="IPR001647">
    <property type="entry name" value="HTH_TetR"/>
</dbReference>
<reference evidence="6 7" key="1">
    <citation type="journal article" date="2019" name="Int. J. Syst. Evol. Microbiol.">
        <title>The Global Catalogue of Microorganisms (GCM) 10K type strain sequencing project: providing services to taxonomists for standard genome sequencing and annotation.</title>
        <authorList>
            <consortium name="The Broad Institute Genomics Platform"/>
            <consortium name="The Broad Institute Genome Sequencing Center for Infectious Disease"/>
            <person name="Wu L."/>
            <person name="Ma J."/>
        </authorList>
    </citation>
    <scope>NUCLEOTIDE SEQUENCE [LARGE SCALE GENOMIC DNA]</scope>
    <source>
        <strain evidence="6 7">JCM 14559</strain>
    </source>
</reference>
<dbReference type="PROSITE" id="PS50977">
    <property type="entry name" value="HTH_TETR_2"/>
    <property type="match status" value="1"/>
</dbReference>
<evidence type="ECO:0000256" key="4">
    <source>
        <dbReference type="PROSITE-ProRule" id="PRU00335"/>
    </source>
</evidence>
<evidence type="ECO:0000313" key="7">
    <source>
        <dbReference type="Proteomes" id="UP001500897"/>
    </source>
</evidence>
<dbReference type="EMBL" id="BAAANS010000005">
    <property type="protein sequence ID" value="GAA2089179.1"/>
    <property type="molecule type" value="Genomic_DNA"/>
</dbReference>
<organism evidence="6 7">
    <name type="scientific">Kitasatospora saccharophila</name>
    <dbReference type="NCBI Taxonomy" id="407973"/>
    <lineage>
        <taxon>Bacteria</taxon>
        <taxon>Bacillati</taxon>
        <taxon>Actinomycetota</taxon>
        <taxon>Actinomycetes</taxon>
        <taxon>Kitasatosporales</taxon>
        <taxon>Streptomycetaceae</taxon>
        <taxon>Kitasatospora</taxon>
    </lineage>
</organism>
<protein>
    <submittedName>
        <fullName evidence="6">TetR/AcrR family transcriptional regulator</fullName>
    </submittedName>
</protein>
<evidence type="ECO:0000256" key="1">
    <source>
        <dbReference type="ARBA" id="ARBA00023015"/>
    </source>
</evidence>